<evidence type="ECO:0000313" key="3">
    <source>
        <dbReference type="Proteomes" id="UP000076502"/>
    </source>
</evidence>
<evidence type="ECO:0000256" key="1">
    <source>
        <dbReference type="SAM" id="MobiDB-lite"/>
    </source>
</evidence>
<dbReference type="AlphaFoldDB" id="A0A154NXG9"/>
<keyword evidence="3" id="KW-1185">Reference proteome</keyword>
<name>A0A154NXG9_DUFNO</name>
<feature type="compositionally biased region" description="Polar residues" evidence="1">
    <location>
        <begin position="9"/>
        <end position="22"/>
    </location>
</feature>
<proteinExistence type="predicted"/>
<organism evidence="2 3">
    <name type="scientific">Dufourea novaeangliae</name>
    <name type="common">Sweat bee</name>
    <dbReference type="NCBI Taxonomy" id="178035"/>
    <lineage>
        <taxon>Eukaryota</taxon>
        <taxon>Metazoa</taxon>
        <taxon>Ecdysozoa</taxon>
        <taxon>Arthropoda</taxon>
        <taxon>Hexapoda</taxon>
        <taxon>Insecta</taxon>
        <taxon>Pterygota</taxon>
        <taxon>Neoptera</taxon>
        <taxon>Endopterygota</taxon>
        <taxon>Hymenoptera</taxon>
        <taxon>Apocrita</taxon>
        <taxon>Aculeata</taxon>
        <taxon>Apoidea</taxon>
        <taxon>Anthophila</taxon>
        <taxon>Halictidae</taxon>
        <taxon>Rophitinae</taxon>
        <taxon>Dufourea</taxon>
    </lineage>
</organism>
<gene>
    <name evidence="2" type="ORF">WN55_02728</name>
</gene>
<feature type="region of interest" description="Disordered" evidence="1">
    <location>
        <begin position="1"/>
        <end position="22"/>
    </location>
</feature>
<accession>A0A154NXG9</accession>
<evidence type="ECO:0000313" key="2">
    <source>
        <dbReference type="EMBL" id="KZC04366.1"/>
    </source>
</evidence>
<reference evidence="2 3" key="1">
    <citation type="submission" date="2015-07" db="EMBL/GenBank/DDBJ databases">
        <title>The genome of Dufourea novaeangliae.</title>
        <authorList>
            <person name="Pan H."/>
            <person name="Kapheim K."/>
        </authorList>
    </citation>
    <scope>NUCLEOTIDE SEQUENCE [LARGE SCALE GENOMIC DNA]</scope>
    <source>
        <strain evidence="2">0120121106</strain>
        <tissue evidence="2">Whole body</tissue>
    </source>
</reference>
<sequence length="50" mass="5727">MGEKRNGGPETQQFGRRVNLSSPRLVHRSVSPIEFGIRRYGEERLSNKTV</sequence>
<dbReference type="EMBL" id="KQ434778">
    <property type="protein sequence ID" value="KZC04366.1"/>
    <property type="molecule type" value="Genomic_DNA"/>
</dbReference>
<dbReference type="Proteomes" id="UP000076502">
    <property type="component" value="Unassembled WGS sequence"/>
</dbReference>
<protein>
    <submittedName>
        <fullName evidence="2">Uncharacterized protein</fullName>
    </submittedName>
</protein>